<sequence length="139" mass="16160">MSSAPSEKLEVFDNPAPERDYVIHMEIPEFTCLCPLTGQPDFATLIVDYIADEKCLELKSIKLYTWTYREMGAFHEDVTNRILSDFVNAIHPRYMRIRARWWVRGGIYTTVIAEHRKEGWTPAPVVHLPDFETNSPMRG</sequence>
<comment type="similarity">
    <text evidence="5">Belongs to the GTP cyclohydrolase I family. QueF type 1 subfamily.</text>
</comment>
<keyword evidence="1 5" id="KW-0963">Cytoplasm</keyword>
<dbReference type="UniPathway" id="UPA00392"/>
<feature type="binding site" evidence="5">
    <location>
        <begin position="56"/>
        <end position="58"/>
    </location>
    <ligand>
        <name>substrate</name>
    </ligand>
</feature>
<comment type="caution">
    <text evidence="6">The sequence shown here is derived from an EMBL/GenBank/DDBJ whole genome shotgun (WGS) entry which is preliminary data.</text>
</comment>
<dbReference type="InterPro" id="IPR050084">
    <property type="entry name" value="NADPH_dep_7-cyano-7-deazaG_red"/>
</dbReference>
<comment type="catalytic activity">
    <reaction evidence="5">
        <text>7-aminomethyl-7-carbaguanine + 2 NADP(+) = 7-cyano-7-carbaguanine + 2 NADPH + 3 H(+)</text>
        <dbReference type="Rhea" id="RHEA:13409"/>
        <dbReference type="ChEBI" id="CHEBI:15378"/>
        <dbReference type="ChEBI" id="CHEBI:45075"/>
        <dbReference type="ChEBI" id="CHEBI:57783"/>
        <dbReference type="ChEBI" id="CHEBI:58349"/>
        <dbReference type="ChEBI" id="CHEBI:58703"/>
        <dbReference type="EC" id="1.7.1.13"/>
    </reaction>
</comment>
<evidence type="ECO:0000256" key="5">
    <source>
        <dbReference type="HAMAP-Rule" id="MF_00818"/>
    </source>
</evidence>
<keyword evidence="2 5" id="KW-0671">Queuosine biosynthesis</keyword>
<dbReference type="PANTHER" id="PTHR34354">
    <property type="entry name" value="NADPH-DEPENDENT 7-CYANO-7-DEAZAGUANINE REDUCTASE"/>
    <property type="match status" value="1"/>
</dbReference>
<dbReference type="GO" id="GO:0008616">
    <property type="term" value="P:tRNA queuosine(34) biosynthetic process"/>
    <property type="evidence" value="ECO:0007669"/>
    <property type="project" value="UniProtKB-UniRule"/>
</dbReference>
<accession>A0A388SCG1</accession>
<feature type="active site" description="Thioimide intermediate" evidence="5">
    <location>
        <position position="34"/>
    </location>
</feature>
<evidence type="ECO:0000256" key="3">
    <source>
        <dbReference type="ARBA" id="ARBA00022857"/>
    </source>
</evidence>
<dbReference type="PANTHER" id="PTHR34354:SF1">
    <property type="entry name" value="NADPH-DEPENDENT 7-CYANO-7-DEAZAGUANINE REDUCTASE"/>
    <property type="match status" value="1"/>
</dbReference>
<name>A0A388SCG1_9BURK</name>
<comment type="pathway">
    <text evidence="5">tRNA modification; tRNA-queuosine biosynthesis.</text>
</comment>
<keyword evidence="4 5" id="KW-0560">Oxidoreductase</keyword>
<reference evidence="6 7" key="1">
    <citation type="journal article" date="2018" name="Int. J. Syst. Evol. Microbiol.">
        <title>Mesosutterella multiformis gen. nov., sp. nov., a member of the family Sutterellaceae and Sutterella megalosphaeroides sp. nov., isolated from human faeces.</title>
        <authorList>
            <person name="Sakamoto M."/>
            <person name="Ikeyama N."/>
            <person name="Kunihiro T."/>
            <person name="Iino T."/>
            <person name="Yuki M."/>
            <person name="Ohkuma M."/>
        </authorList>
    </citation>
    <scope>NUCLEOTIDE SEQUENCE [LARGE SCALE GENOMIC DNA]</scope>
    <source>
        <strain evidence="6 7">4NBBH2</strain>
    </source>
</reference>
<dbReference type="Gene3D" id="3.30.1130.10">
    <property type="match status" value="1"/>
</dbReference>
<accession>A0A401LN95</accession>
<keyword evidence="7" id="KW-1185">Reference proteome</keyword>
<organism evidence="6 7">
    <name type="scientific">Mesosutterella multiformis</name>
    <dbReference type="NCBI Taxonomy" id="2259133"/>
    <lineage>
        <taxon>Bacteria</taxon>
        <taxon>Pseudomonadati</taxon>
        <taxon>Pseudomonadota</taxon>
        <taxon>Betaproteobacteria</taxon>
        <taxon>Burkholderiales</taxon>
        <taxon>Sutterellaceae</taxon>
        <taxon>Mesosutterella</taxon>
    </lineage>
</organism>
<evidence type="ECO:0000313" key="7">
    <source>
        <dbReference type="Proteomes" id="UP000266091"/>
    </source>
</evidence>
<dbReference type="InterPro" id="IPR016856">
    <property type="entry name" value="QueF_type1"/>
</dbReference>
<gene>
    <name evidence="5 6" type="primary">queF</name>
    <name evidence="6" type="ORF">MESMUL_12490</name>
</gene>
<dbReference type="HAMAP" id="MF_00818">
    <property type="entry name" value="QueF_type1"/>
    <property type="match status" value="1"/>
</dbReference>
<dbReference type="PIRSF" id="PIRSF027377">
    <property type="entry name" value="Nitrile_oxidored_QueF"/>
    <property type="match status" value="1"/>
</dbReference>
<dbReference type="SUPFAM" id="SSF55620">
    <property type="entry name" value="Tetrahydrobiopterin biosynthesis enzymes-like"/>
    <property type="match status" value="1"/>
</dbReference>
<evidence type="ECO:0000256" key="4">
    <source>
        <dbReference type="ARBA" id="ARBA00023002"/>
    </source>
</evidence>
<dbReference type="EC" id="1.7.1.13" evidence="5"/>
<feature type="active site" description="Proton donor" evidence="5">
    <location>
        <position position="41"/>
    </location>
</feature>
<evidence type="ECO:0000256" key="2">
    <source>
        <dbReference type="ARBA" id="ARBA00022785"/>
    </source>
</evidence>
<dbReference type="InterPro" id="IPR029500">
    <property type="entry name" value="QueF"/>
</dbReference>
<dbReference type="NCBIfam" id="TIGR03139">
    <property type="entry name" value="QueF-II"/>
    <property type="match status" value="1"/>
</dbReference>
<dbReference type="OrthoDB" id="9789995at2"/>
<keyword evidence="3 5" id="KW-0521">NADP</keyword>
<dbReference type="GO" id="GO:0033739">
    <property type="term" value="F:preQ1 synthase activity"/>
    <property type="evidence" value="ECO:0007669"/>
    <property type="project" value="UniProtKB-UniRule"/>
</dbReference>
<dbReference type="RefSeq" id="WP_022443238.1">
    <property type="nucleotide sequence ID" value="NZ_BGZJ01000001.1"/>
</dbReference>
<dbReference type="EMBL" id="BGZJ01000001">
    <property type="protein sequence ID" value="GBO93895.1"/>
    <property type="molecule type" value="Genomic_DNA"/>
</dbReference>
<evidence type="ECO:0000256" key="1">
    <source>
        <dbReference type="ARBA" id="ARBA00022490"/>
    </source>
</evidence>
<dbReference type="InterPro" id="IPR043133">
    <property type="entry name" value="GTP-CH-I_C/QueF"/>
</dbReference>
<dbReference type="AlphaFoldDB" id="A0A388SCG1"/>
<feature type="binding site" evidence="5">
    <location>
        <begin position="75"/>
        <end position="76"/>
    </location>
    <ligand>
        <name>substrate</name>
    </ligand>
</feature>
<proteinExistence type="inferred from homology"/>
<dbReference type="GO" id="GO:0005737">
    <property type="term" value="C:cytoplasm"/>
    <property type="evidence" value="ECO:0007669"/>
    <property type="project" value="UniProtKB-SubCell"/>
</dbReference>
<dbReference type="Proteomes" id="UP000266091">
    <property type="component" value="Unassembled WGS sequence"/>
</dbReference>
<comment type="function">
    <text evidence="5">Catalyzes the NADPH-dependent reduction of 7-cyano-7-deazaguanine (preQ0) to 7-aminomethyl-7-deazaguanine (preQ1).</text>
</comment>
<comment type="subcellular location">
    <subcellularLocation>
        <location evidence="5">Cytoplasm</location>
    </subcellularLocation>
</comment>
<evidence type="ECO:0000313" key="6">
    <source>
        <dbReference type="EMBL" id="GBO93895.1"/>
    </source>
</evidence>
<protein>
    <recommendedName>
        <fullName evidence="5">NADPH-dependent 7-cyano-7-deazaguanine reductase</fullName>
        <ecNumber evidence="5">1.7.1.13</ecNumber>
    </recommendedName>
    <alternativeName>
        <fullName evidence="5">7-cyano-7-carbaguanine reductase</fullName>
    </alternativeName>
    <alternativeName>
        <fullName evidence="5">NADPH-dependent nitrile oxidoreductase</fullName>
    </alternativeName>
    <alternativeName>
        <fullName evidence="5">PreQ(0) reductase</fullName>
    </alternativeName>
</protein>
<dbReference type="Pfam" id="PF14489">
    <property type="entry name" value="QueF"/>
    <property type="match status" value="1"/>
</dbReference>